<evidence type="ECO:0000256" key="1">
    <source>
        <dbReference type="SAM" id="Coils"/>
    </source>
</evidence>
<keyword evidence="3" id="KW-0472">Membrane</keyword>
<dbReference type="GeneID" id="103719706"/>
<evidence type="ECO:0000313" key="4">
    <source>
        <dbReference type="Proteomes" id="UP000228380"/>
    </source>
</evidence>
<accession>A0A8B7CVY5</accession>
<proteinExistence type="predicted"/>
<keyword evidence="1" id="KW-0175">Coiled coil</keyword>
<dbReference type="AlphaFoldDB" id="A0A8B7CVY5"/>
<organism evidence="4 5">
    <name type="scientific">Phoenix dactylifera</name>
    <name type="common">Date palm</name>
    <dbReference type="NCBI Taxonomy" id="42345"/>
    <lineage>
        <taxon>Eukaryota</taxon>
        <taxon>Viridiplantae</taxon>
        <taxon>Streptophyta</taxon>
        <taxon>Embryophyta</taxon>
        <taxon>Tracheophyta</taxon>
        <taxon>Spermatophyta</taxon>
        <taxon>Magnoliopsida</taxon>
        <taxon>Liliopsida</taxon>
        <taxon>Arecaceae</taxon>
        <taxon>Coryphoideae</taxon>
        <taxon>Phoeniceae</taxon>
        <taxon>Phoenix</taxon>
    </lineage>
</organism>
<feature type="region of interest" description="Disordered" evidence="2">
    <location>
        <begin position="17"/>
        <end position="36"/>
    </location>
</feature>
<dbReference type="SUPFAM" id="SSF90257">
    <property type="entry name" value="Myosin rod fragments"/>
    <property type="match status" value="1"/>
</dbReference>
<feature type="coiled-coil region" evidence="1">
    <location>
        <begin position="493"/>
        <end position="569"/>
    </location>
</feature>
<gene>
    <name evidence="5" type="primary">LOC103719706</name>
</gene>
<feature type="coiled-coil region" evidence="1">
    <location>
        <begin position="156"/>
        <end position="404"/>
    </location>
</feature>
<name>A0A8B7CVY5_PHODC</name>
<evidence type="ECO:0000256" key="2">
    <source>
        <dbReference type="SAM" id="MobiDB-lite"/>
    </source>
</evidence>
<dbReference type="KEGG" id="pda:103719706"/>
<evidence type="ECO:0000313" key="5">
    <source>
        <dbReference type="RefSeq" id="XP_008807295.1"/>
    </source>
</evidence>
<dbReference type="Proteomes" id="UP000228380">
    <property type="component" value="Chromosome 12"/>
</dbReference>
<keyword evidence="4" id="KW-1185">Reference proteome</keyword>
<sequence length="676" mass="77342">MARKKVSPATALATEAVEKKEVLSHPPPPSGRDLLPDKMESLKTLNNLLIKETVERRQQVDHLQCRLDGLANDHAFLARVERDVSRLVLSSVLAERQLAAGRVETDLRSLQARVDSTAEELRSGGERLEMVVGERDEVKKALDRALLEKDLNSMHLDQKEKEVRGLEAKVRELEIGIAEIGANVGKLETERNELVEQGKKREELIHSLLQEKASMEASLDEYKQLVESGERRMEEVIKIKQEEAESVKAKREAIAAKVTSLEAEHRSLVENNQSLESEVGCLKAVIFLLKKEEEGLRNEIAEMEKGIAKVTEELLSEIVKKEALVAWVSNLEPDLQSLSENNHRLEAEVNCSKSAFELLKKEEKGLLSEVAEMEKKHEKVTEELERLQAELGALENEKEEIFLYYEERVMSSEKELDTSRTWMREIEREKVAIEGVRAAQETEINNLQKELQQLRSTIYKLQVMCNDHTDTNFQLQAERDSAWRDLDLQKVEEDCLRVQTEELKKRNNEAAEEMQQVQRALNDFALKEEGWKVQSDVLKEENTSFEKKLMTAQQSLEGMERKIEAADMSSKRVLSLLKNTTEMMHGSVEVREVGVARDIGSEEEKDEEMQPFVKELETIKMAYKSWVGKIEDMNRELVVLQHVVTKTQKAGLWKWLYPAITTVFAAISFAYAVRGR</sequence>
<dbReference type="OrthoDB" id="689590at2759"/>
<feature type="coiled-coil region" evidence="1">
    <location>
        <begin position="430"/>
        <end position="464"/>
    </location>
</feature>
<keyword evidence="3" id="KW-0812">Transmembrane</keyword>
<protein>
    <submittedName>
        <fullName evidence="5">Rootletin-like</fullName>
    </submittedName>
</protein>
<keyword evidence="3" id="KW-1133">Transmembrane helix</keyword>
<dbReference type="RefSeq" id="XP_008807295.1">
    <property type="nucleotide sequence ID" value="XM_008809073.4"/>
</dbReference>
<reference evidence="4" key="1">
    <citation type="journal article" date="2019" name="Nat. Commun.">
        <title>Genome-wide association mapping of date palm fruit traits.</title>
        <authorList>
            <person name="Hazzouri K.M."/>
            <person name="Gros-Balthazard M."/>
            <person name="Flowers J.M."/>
            <person name="Copetti D."/>
            <person name="Lemansour A."/>
            <person name="Lebrun M."/>
            <person name="Masmoudi K."/>
            <person name="Ferrand S."/>
            <person name="Dhar M.I."/>
            <person name="Fresquez Z.A."/>
            <person name="Rosas U."/>
            <person name="Zhang J."/>
            <person name="Talag J."/>
            <person name="Lee S."/>
            <person name="Kudrna D."/>
            <person name="Powell R.F."/>
            <person name="Leitch I.J."/>
            <person name="Krueger R.R."/>
            <person name="Wing R.A."/>
            <person name="Amiri K.M.A."/>
            <person name="Purugganan M.D."/>
        </authorList>
    </citation>
    <scope>NUCLEOTIDE SEQUENCE [LARGE SCALE GENOMIC DNA]</scope>
    <source>
        <strain evidence="4">cv. Khalas</strain>
    </source>
</reference>
<reference evidence="5" key="2">
    <citation type="submission" date="2025-08" db="UniProtKB">
        <authorList>
            <consortium name="RefSeq"/>
        </authorList>
    </citation>
    <scope>IDENTIFICATION</scope>
    <source>
        <tissue evidence="5">Young leaves</tissue>
    </source>
</reference>
<feature type="transmembrane region" description="Helical" evidence="3">
    <location>
        <begin position="655"/>
        <end position="673"/>
    </location>
</feature>
<evidence type="ECO:0000256" key="3">
    <source>
        <dbReference type="SAM" id="Phobius"/>
    </source>
</evidence>